<proteinExistence type="predicted"/>
<dbReference type="CDD" id="cd20335">
    <property type="entry name" value="BRcat_RBR"/>
    <property type="match status" value="1"/>
</dbReference>
<keyword evidence="4" id="KW-0479">Metal-binding</keyword>
<dbReference type="InterPro" id="IPR017907">
    <property type="entry name" value="Znf_RING_CS"/>
</dbReference>
<dbReference type="GO" id="GO:0008270">
    <property type="term" value="F:zinc ion binding"/>
    <property type="evidence" value="ECO:0007669"/>
    <property type="project" value="UniProtKB-KW"/>
</dbReference>
<dbReference type="AlphaFoldDB" id="A0AAJ0CEH2"/>
<evidence type="ECO:0000256" key="4">
    <source>
        <dbReference type="ARBA" id="ARBA00022723"/>
    </source>
</evidence>
<evidence type="ECO:0000256" key="2">
    <source>
        <dbReference type="ARBA" id="ARBA00012251"/>
    </source>
</evidence>
<evidence type="ECO:0000256" key="1">
    <source>
        <dbReference type="ARBA" id="ARBA00001798"/>
    </source>
</evidence>
<dbReference type="PROSITE" id="PS51873">
    <property type="entry name" value="TRIAD"/>
    <property type="match status" value="1"/>
</dbReference>
<gene>
    <name evidence="10" type="ORF">QQS21_010722</name>
</gene>
<dbReference type="PANTHER" id="PTHR11685">
    <property type="entry name" value="RBR FAMILY RING FINGER AND IBR DOMAIN-CONTAINING"/>
    <property type="match status" value="1"/>
</dbReference>
<dbReference type="InterPro" id="IPR031127">
    <property type="entry name" value="E3_UB_ligase_RBR"/>
</dbReference>
<evidence type="ECO:0000256" key="5">
    <source>
        <dbReference type="ARBA" id="ARBA00022737"/>
    </source>
</evidence>
<dbReference type="GO" id="GO:0016567">
    <property type="term" value="P:protein ubiquitination"/>
    <property type="evidence" value="ECO:0007669"/>
    <property type="project" value="InterPro"/>
</dbReference>
<comment type="catalytic activity">
    <reaction evidence="1">
        <text>[E2 ubiquitin-conjugating enzyme]-S-ubiquitinyl-L-cysteine + [acceptor protein]-L-lysine = [E2 ubiquitin-conjugating enzyme]-L-cysteine + [acceptor protein]-N(6)-ubiquitinyl-L-lysine.</text>
        <dbReference type="EC" id="2.3.2.31"/>
    </reaction>
</comment>
<comment type="caution">
    <text evidence="10">The sequence shown here is derived from an EMBL/GenBank/DDBJ whole genome shotgun (WGS) entry which is preliminary data.</text>
</comment>
<dbReference type="Gene3D" id="3.30.40.10">
    <property type="entry name" value="Zinc/RING finger domain, C3HC4 (zinc finger)"/>
    <property type="match status" value="1"/>
</dbReference>
<dbReference type="EMBL" id="JASWJB010000323">
    <property type="protein sequence ID" value="KAK2591593.1"/>
    <property type="molecule type" value="Genomic_DNA"/>
</dbReference>
<keyword evidence="5" id="KW-0677">Repeat</keyword>
<evidence type="ECO:0000259" key="9">
    <source>
        <dbReference type="PROSITE" id="PS51873"/>
    </source>
</evidence>
<dbReference type="EC" id="2.3.2.31" evidence="2"/>
<feature type="domain" description="RING-type" evidence="9">
    <location>
        <begin position="119"/>
        <end position="294"/>
    </location>
</feature>
<protein>
    <recommendedName>
        <fullName evidence="2">RBR-type E3 ubiquitin transferase</fullName>
        <ecNumber evidence="2">2.3.2.31</ecNumber>
    </recommendedName>
</protein>
<evidence type="ECO:0000256" key="8">
    <source>
        <dbReference type="ARBA" id="ARBA00022833"/>
    </source>
</evidence>
<dbReference type="SUPFAM" id="SSF57850">
    <property type="entry name" value="RING/U-box"/>
    <property type="match status" value="1"/>
</dbReference>
<evidence type="ECO:0000256" key="3">
    <source>
        <dbReference type="ARBA" id="ARBA00022679"/>
    </source>
</evidence>
<dbReference type="InterPro" id="IPR002867">
    <property type="entry name" value="IBR_dom"/>
</dbReference>
<accession>A0AAJ0CEH2</accession>
<dbReference type="Proteomes" id="UP001251528">
    <property type="component" value="Unassembled WGS sequence"/>
</dbReference>
<evidence type="ECO:0000313" key="10">
    <source>
        <dbReference type="EMBL" id="KAK2591593.1"/>
    </source>
</evidence>
<keyword evidence="11" id="KW-1185">Reference proteome</keyword>
<evidence type="ECO:0000256" key="7">
    <source>
        <dbReference type="ARBA" id="ARBA00022786"/>
    </source>
</evidence>
<keyword evidence="3" id="KW-0808">Transferase</keyword>
<dbReference type="PROSITE" id="PS00518">
    <property type="entry name" value="ZF_RING_1"/>
    <property type="match status" value="1"/>
</dbReference>
<organism evidence="10 11">
    <name type="scientific">Conoideocrella luteorostrata</name>
    <dbReference type="NCBI Taxonomy" id="1105319"/>
    <lineage>
        <taxon>Eukaryota</taxon>
        <taxon>Fungi</taxon>
        <taxon>Dikarya</taxon>
        <taxon>Ascomycota</taxon>
        <taxon>Pezizomycotina</taxon>
        <taxon>Sordariomycetes</taxon>
        <taxon>Hypocreomycetidae</taxon>
        <taxon>Hypocreales</taxon>
        <taxon>Clavicipitaceae</taxon>
        <taxon>Conoideocrella</taxon>
    </lineage>
</organism>
<sequence>MDLSTVDQETSRLIVQLQIEDISDILCINPRRPAEVGLSSDLGVALEQYKRDLEQAHLFCHGVDIAQLLEATLNLDRDSGSVGSETNTEFLTAEESLADGWGRMTVDPVPAKHNDNESLSAECICCGLRRRGAVVATPCGHNYCGQCIITLVEKALVDESLFPPRCCKTEMTIEIVEPFLTDDQIKAFADKTIEFGTSDRTYCHQATCSAFIPTSPLGEQIATCDKCGAKTCTVCKGESHESPDCPKDTVTQDVLRLAGENGWQRCQKCNRMIELNTGCNHISKSLRHADEFFR</sequence>
<dbReference type="InterPro" id="IPR044066">
    <property type="entry name" value="TRIAD_supradom"/>
</dbReference>
<dbReference type="Pfam" id="PF01485">
    <property type="entry name" value="IBR"/>
    <property type="match status" value="1"/>
</dbReference>
<evidence type="ECO:0000256" key="6">
    <source>
        <dbReference type="ARBA" id="ARBA00022771"/>
    </source>
</evidence>
<reference evidence="10" key="1">
    <citation type="submission" date="2023-06" db="EMBL/GenBank/DDBJ databases">
        <title>Conoideocrella luteorostrata (Hypocreales: Clavicipitaceae), a potential biocontrol fungus for elongate hemlock scale in United States Christmas tree production areas.</title>
        <authorList>
            <person name="Barrett H."/>
            <person name="Lovett B."/>
            <person name="Macias A.M."/>
            <person name="Stajich J.E."/>
            <person name="Kasson M.T."/>
        </authorList>
    </citation>
    <scope>NUCLEOTIDE SEQUENCE</scope>
    <source>
        <strain evidence="10">ARSEF 14590</strain>
    </source>
</reference>
<name>A0AAJ0CEH2_9HYPO</name>
<dbReference type="InterPro" id="IPR013083">
    <property type="entry name" value="Znf_RING/FYVE/PHD"/>
</dbReference>
<keyword evidence="6" id="KW-0863">Zinc-finger</keyword>
<keyword evidence="8" id="KW-0862">Zinc</keyword>
<keyword evidence="7" id="KW-0833">Ubl conjugation pathway</keyword>
<evidence type="ECO:0000313" key="11">
    <source>
        <dbReference type="Proteomes" id="UP001251528"/>
    </source>
</evidence>
<dbReference type="GO" id="GO:0061630">
    <property type="term" value="F:ubiquitin protein ligase activity"/>
    <property type="evidence" value="ECO:0007669"/>
    <property type="project" value="UniProtKB-EC"/>
</dbReference>